<dbReference type="PROSITE" id="PS00211">
    <property type="entry name" value="ABC_TRANSPORTER_1"/>
    <property type="match status" value="1"/>
</dbReference>
<dbReference type="Pfam" id="PF00005">
    <property type="entry name" value="ABC_tran"/>
    <property type="match status" value="2"/>
</dbReference>
<dbReference type="AlphaFoldDB" id="A0A4R1QRH8"/>
<evidence type="ECO:0000313" key="11">
    <source>
        <dbReference type="EMBL" id="TCL56037.1"/>
    </source>
</evidence>
<name>A0A4R1QRH8_HYDET</name>
<dbReference type="Proteomes" id="UP000295008">
    <property type="component" value="Unassembled WGS sequence"/>
</dbReference>
<evidence type="ECO:0000256" key="2">
    <source>
        <dbReference type="ARBA" id="ARBA00022448"/>
    </source>
</evidence>
<dbReference type="CDD" id="cd03216">
    <property type="entry name" value="ABC_Carb_Monos_I"/>
    <property type="match status" value="1"/>
</dbReference>
<dbReference type="Gene3D" id="3.40.50.300">
    <property type="entry name" value="P-loop containing nucleotide triphosphate hydrolases"/>
    <property type="match status" value="2"/>
</dbReference>
<dbReference type="InterPro" id="IPR003593">
    <property type="entry name" value="AAA+_ATPase"/>
</dbReference>
<dbReference type="CDD" id="cd03215">
    <property type="entry name" value="ABC_Carb_Monos_II"/>
    <property type="match status" value="1"/>
</dbReference>
<keyword evidence="9" id="KW-0472">Membrane</keyword>
<dbReference type="InterPro" id="IPR017871">
    <property type="entry name" value="ABC_transporter-like_CS"/>
</dbReference>
<dbReference type="SUPFAM" id="SSF52540">
    <property type="entry name" value="P-loop containing nucleoside triphosphate hydrolases"/>
    <property type="match status" value="2"/>
</dbReference>
<dbReference type="PANTHER" id="PTHR43790:SF3">
    <property type="entry name" value="D-ALLOSE IMPORT ATP-BINDING PROTEIN ALSA-RELATED"/>
    <property type="match status" value="1"/>
</dbReference>
<accession>A0A4R1QRH8</accession>
<keyword evidence="7 11" id="KW-0067">ATP-binding</keyword>
<evidence type="ECO:0000256" key="4">
    <source>
        <dbReference type="ARBA" id="ARBA00022597"/>
    </source>
</evidence>
<dbReference type="OrthoDB" id="9771863at2"/>
<dbReference type="InterPro" id="IPR003439">
    <property type="entry name" value="ABC_transporter-like_ATP-bd"/>
</dbReference>
<keyword evidence="5" id="KW-0677">Repeat</keyword>
<evidence type="ECO:0000256" key="8">
    <source>
        <dbReference type="ARBA" id="ARBA00022967"/>
    </source>
</evidence>
<dbReference type="PANTHER" id="PTHR43790">
    <property type="entry name" value="CARBOHYDRATE TRANSPORT ATP-BINDING PROTEIN MG119-RELATED"/>
    <property type="match status" value="1"/>
</dbReference>
<dbReference type="GO" id="GO:0005524">
    <property type="term" value="F:ATP binding"/>
    <property type="evidence" value="ECO:0007669"/>
    <property type="project" value="UniProtKB-KW"/>
</dbReference>
<keyword evidence="12" id="KW-1185">Reference proteome</keyword>
<evidence type="ECO:0000256" key="9">
    <source>
        <dbReference type="ARBA" id="ARBA00023136"/>
    </source>
</evidence>
<protein>
    <submittedName>
        <fullName evidence="11">Ribose transport system ATP-binding protein</fullName>
    </submittedName>
</protein>
<evidence type="ECO:0000256" key="3">
    <source>
        <dbReference type="ARBA" id="ARBA00022475"/>
    </source>
</evidence>
<sequence length="498" mass="55339">MSDTILMLEKIVKDFPGVRALNNVSLDVKRGEVLALVGENGAGKSTLMKVISGVIRPDHGTIILNGKKVQIKSPQHAQELGISIIHQEFNLIPHLSVAENVYLGREPGRSLKGFIDWPKLYRDTEALLQELDIDLDVKTPIYKLSVAYQQMVEIAKALSVNADVIIMDEPTATLTQHEIENLFRIINSLKQKDVTTIYISHRLEELFIISDRVTVMRDGCTVGSLITREADRKKLIAMMVGRDFQDEFPKRTCTAGEIALSVRHLSNSKLRDVSMEFHRGEVVGISGLVGAGRTEFARAVFGVDPVAVGEIEVFGKKVHFKCPKDAIEAGIGLVPEDRKLQGLVLKMSVSENLTFAALEEIMNGCFFHWSKERETVDHYVRDLRIKTPGPKQQVVNLSGGNQQKVVLAKWLFVGSKILFLDEPTRGVDVGAKREIYQIINHLAEQGIAVILISSELPEIIGMSDRIYVMHEGRVKAMLPGGQTTEQQILTYATGGEKI</sequence>
<keyword evidence="3" id="KW-1003">Cell membrane</keyword>
<evidence type="ECO:0000256" key="1">
    <source>
        <dbReference type="ARBA" id="ARBA00004202"/>
    </source>
</evidence>
<evidence type="ECO:0000259" key="10">
    <source>
        <dbReference type="PROSITE" id="PS50893"/>
    </source>
</evidence>
<dbReference type="EMBL" id="SLUN01000052">
    <property type="protein sequence ID" value="TCL56037.1"/>
    <property type="molecule type" value="Genomic_DNA"/>
</dbReference>
<comment type="subcellular location">
    <subcellularLocation>
        <location evidence="1">Cell membrane</location>
        <topology evidence="1">Peripheral membrane protein</topology>
    </subcellularLocation>
</comment>
<dbReference type="GO" id="GO:0016887">
    <property type="term" value="F:ATP hydrolysis activity"/>
    <property type="evidence" value="ECO:0007669"/>
    <property type="project" value="InterPro"/>
</dbReference>
<keyword evidence="4" id="KW-0762">Sugar transport</keyword>
<dbReference type="FunFam" id="3.40.50.300:FF:000127">
    <property type="entry name" value="Ribose import ATP-binding protein RbsA"/>
    <property type="match status" value="1"/>
</dbReference>
<feature type="domain" description="ABC transporter" evidence="10">
    <location>
        <begin position="6"/>
        <end position="243"/>
    </location>
</feature>
<evidence type="ECO:0000256" key="5">
    <source>
        <dbReference type="ARBA" id="ARBA00022737"/>
    </source>
</evidence>
<evidence type="ECO:0000256" key="6">
    <source>
        <dbReference type="ARBA" id="ARBA00022741"/>
    </source>
</evidence>
<reference evidence="11 12" key="1">
    <citation type="submission" date="2019-03" db="EMBL/GenBank/DDBJ databases">
        <title>Genomic Encyclopedia of Type Strains, Phase IV (KMG-IV): sequencing the most valuable type-strain genomes for metagenomic binning, comparative biology and taxonomic classification.</title>
        <authorList>
            <person name="Goeker M."/>
        </authorList>
    </citation>
    <scope>NUCLEOTIDE SEQUENCE [LARGE SCALE GENOMIC DNA]</scope>
    <source>
        <strain evidence="11 12">LX-B</strain>
    </source>
</reference>
<dbReference type="InterPro" id="IPR050107">
    <property type="entry name" value="ABC_carbohydrate_import_ATPase"/>
</dbReference>
<proteinExistence type="predicted"/>
<organism evidence="11 12">
    <name type="scientific">Hydrogenispora ethanolica</name>
    <dbReference type="NCBI Taxonomy" id="1082276"/>
    <lineage>
        <taxon>Bacteria</taxon>
        <taxon>Bacillati</taxon>
        <taxon>Bacillota</taxon>
        <taxon>Hydrogenispora</taxon>
    </lineage>
</organism>
<keyword evidence="8" id="KW-1278">Translocase</keyword>
<comment type="caution">
    <text evidence="11">The sequence shown here is derived from an EMBL/GenBank/DDBJ whole genome shotgun (WGS) entry which is preliminary data.</text>
</comment>
<keyword evidence="2" id="KW-0813">Transport</keyword>
<dbReference type="InterPro" id="IPR027417">
    <property type="entry name" value="P-loop_NTPase"/>
</dbReference>
<keyword evidence="6" id="KW-0547">Nucleotide-binding</keyword>
<gene>
    <name evidence="11" type="ORF">EDC14_105218</name>
</gene>
<dbReference type="PROSITE" id="PS50893">
    <property type="entry name" value="ABC_TRANSPORTER_2"/>
    <property type="match status" value="2"/>
</dbReference>
<evidence type="ECO:0000313" key="12">
    <source>
        <dbReference type="Proteomes" id="UP000295008"/>
    </source>
</evidence>
<evidence type="ECO:0000256" key="7">
    <source>
        <dbReference type="ARBA" id="ARBA00022840"/>
    </source>
</evidence>
<dbReference type="RefSeq" id="WP_132017509.1">
    <property type="nucleotide sequence ID" value="NZ_SLUN01000052.1"/>
</dbReference>
<feature type="domain" description="ABC transporter" evidence="10">
    <location>
        <begin position="255"/>
        <end position="496"/>
    </location>
</feature>
<dbReference type="GO" id="GO:0005886">
    <property type="term" value="C:plasma membrane"/>
    <property type="evidence" value="ECO:0007669"/>
    <property type="project" value="UniProtKB-SubCell"/>
</dbReference>
<dbReference type="SMART" id="SM00382">
    <property type="entry name" value="AAA"/>
    <property type="match status" value="2"/>
</dbReference>